<feature type="domain" description="PKD" evidence="3">
    <location>
        <begin position="336"/>
        <end position="432"/>
    </location>
</feature>
<comment type="caution">
    <text evidence="4">The sequence shown here is derived from an EMBL/GenBank/DDBJ whole genome shotgun (WGS) entry which is preliminary data.</text>
</comment>
<feature type="domain" description="PKD" evidence="3">
    <location>
        <begin position="55"/>
        <end position="150"/>
    </location>
</feature>
<feature type="domain" description="PKD" evidence="3">
    <location>
        <begin position="148"/>
        <end position="237"/>
    </location>
</feature>
<evidence type="ECO:0000313" key="5">
    <source>
        <dbReference type="Proteomes" id="UP001268864"/>
    </source>
</evidence>
<accession>A0ABU2FPP8</accession>
<keyword evidence="2" id="KW-0812">Transmembrane</keyword>
<feature type="compositionally biased region" description="Polar residues" evidence="1">
    <location>
        <begin position="237"/>
        <end position="272"/>
    </location>
</feature>
<feature type="compositionally biased region" description="Polar residues" evidence="1">
    <location>
        <begin position="38"/>
        <end position="90"/>
    </location>
</feature>
<name>A0ABU2FPP8_9EURY</name>
<feature type="region of interest" description="Disordered" evidence="1">
    <location>
        <begin position="425"/>
        <end position="460"/>
    </location>
</feature>
<dbReference type="SMART" id="SM00089">
    <property type="entry name" value="PKD"/>
    <property type="match status" value="9"/>
</dbReference>
<feature type="compositionally biased region" description="Low complexity" evidence="1">
    <location>
        <begin position="298"/>
        <end position="312"/>
    </location>
</feature>
<feature type="region of interest" description="Disordered" evidence="1">
    <location>
        <begin position="143"/>
        <end position="207"/>
    </location>
</feature>
<keyword evidence="2" id="KW-0472">Membrane</keyword>
<feature type="domain" description="PKD" evidence="3">
    <location>
        <begin position="524"/>
        <end position="620"/>
    </location>
</feature>
<feature type="compositionally biased region" description="Polar residues" evidence="1">
    <location>
        <begin position="425"/>
        <end position="451"/>
    </location>
</feature>
<reference evidence="4 5" key="1">
    <citation type="submission" date="2022-06" db="EMBL/GenBank/DDBJ databases">
        <title>Halomicroarcula sp. a new haloarchaeum isolate from saline soil.</title>
        <authorList>
            <person name="Strakova D."/>
            <person name="Galisteo C."/>
            <person name="Sanchez-Porro C."/>
            <person name="Ventosa A."/>
        </authorList>
    </citation>
    <scope>NUCLEOTIDE SEQUENCE [LARGE SCALE GENOMIC DNA]</scope>
    <source>
        <strain evidence="4 5">S3CR25-11</strain>
    </source>
</reference>
<feature type="domain" description="PKD" evidence="3">
    <location>
        <begin position="618"/>
        <end position="699"/>
    </location>
</feature>
<gene>
    <name evidence="4" type="ORF">NDI86_08945</name>
</gene>
<evidence type="ECO:0000313" key="4">
    <source>
        <dbReference type="EMBL" id="MDS0282251.1"/>
    </source>
</evidence>
<keyword evidence="5" id="KW-1185">Reference proteome</keyword>
<dbReference type="PROSITE" id="PS50093">
    <property type="entry name" value="PKD"/>
    <property type="match status" value="9"/>
</dbReference>
<feature type="region of interest" description="Disordered" evidence="1">
    <location>
        <begin position="237"/>
        <end position="368"/>
    </location>
</feature>
<dbReference type="CDD" id="cd00146">
    <property type="entry name" value="PKD"/>
    <property type="match status" value="7"/>
</dbReference>
<dbReference type="InterPro" id="IPR000601">
    <property type="entry name" value="PKD_dom"/>
</dbReference>
<protein>
    <submittedName>
        <fullName evidence="4">PKD domain-containing protein</fullName>
    </submittedName>
</protein>
<feature type="domain" description="PKD" evidence="3">
    <location>
        <begin position="430"/>
        <end position="526"/>
    </location>
</feature>
<feature type="compositionally biased region" description="Acidic residues" evidence="1">
    <location>
        <begin position="280"/>
        <end position="295"/>
    </location>
</feature>
<evidence type="ECO:0000256" key="1">
    <source>
        <dbReference type="SAM" id="MobiDB-lite"/>
    </source>
</evidence>
<dbReference type="InterPro" id="IPR013783">
    <property type="entry name" value="Ig-like_fold"/>
</dbReference>
<organism evidence="4 5">
    <name type="scientific">Haloarcula onubensis</name>
    <dbReference type="NCBI Taxonomy" id="2950539"/>
    <lineage>
        <taxon>Archaea</taxon>
        <taxon>Methanobacteriati</taxon>
        <taxon>Methanobacteriota</taxon>
        <taxon>Stenosarchaea group</taxon>
        <taxon>Halobacteria</taxon>
        <taxon>Halobacteriales</taxon>
        <taxon>Haloarculaceae</taxon>
        <taxon>Haloarcula</taxon>
    </lineage>
</organism>
<dbReference type="InterPro" id="IPR029865">
    <property type="entry name" value="KIAA0319-like"/>
</dbReference>
<dbReference type="PANTHER" id="PTHR46182">
    <property type="entry name" value="FI19480P1"/>
    <property type="match status" value="1"/>
</dbReference>
<feature type="compositionally biased region" description="Polar residues" evidence="1">
    <location>
        <begin position="148"/>
        <end position="157"/>
    </location>
</feature>
<dbReference type="InterPro" id="IPR035986">
    <property type="entry name" value="PKD_dom_sf"/>
</dbReference>
<sequence length="1021" mass="107209">MSPRSRIAGLGLIAVVLVLIAAPAVSVATSGVAAQPTADLTSGGSQPLLSTHSPPTASFSYSPSTPNPDDTITLDASDSTDNGTITSYEWDTNGDGDYSDYNEDADDGQVASVTFQTGGTYTVGLRVTDSNGNTDTIRRQITVENPAPTASFSFSPETPNPDDTVTLDASSSSDSDGSITSYEWDTNGDGDYSDYNEDADDGQTSSVTFRTGGTYTVGLRVTDNGGKESTITKQITVDNPAPTASFSYSPSTPNPDDTITLDASSSNDSDGNIVSYEWDTNGDGDYSDYNEDADDGQTTSVSYGTGGTYTVSLRVTDNGGKERSVSKQITVENPTPTASFSYSPSTPNPDDTITLDASSSNDSDGNIVSYQWDTNGDGDYSDYNEDADDGQTTTVSYGTGGTYTVSLRVTDNGGKSVTTTRQITVENPAPTASFSYSPSTPNPDDTITLDASGSGDPDGNIVSYEWDTNGDGDYSDYNEDADDGQTTSVSYGTGGTYTVSLRVTDNGGTERTVTKQITVENPAPTASFSYSPSTPNPDDTITLDASAANDPDGNIVSYQWDTDGDGEYSDYRDDADDGQTTTVSYGTGGTYTVSLRVTDNGGKTVTTTQQITVENTAPNARISVSPAMPTPGGQVQLDGSRSGDPDGQIESYTWYIDGDEIGHDEALSYQFDRRGTYEVRLEVTDNGGLTAANTTTVGVSNPPDPSMTTSPATIGTGASVTFDASGSTDPDGRITSYHWRFEDGTTKTGEAVSRSFDRTGERSVTLTVTDNSGHERTLEETITVYPAPEVSMAITPDNPIEGSPVELTASSADAIRSYQWIIDGSAAYTGATASHAFTEAGDQTVVLRATSTEGVTTQVSQTVSVDQDASFELTSNQGQVRAGETAVIMFSVNNNIPNRGLNASLRLALPDTGVEIESVDGGQITSRSTTNFISIDGGSQDSLRVRMRFNEPGNYSIGGQSVYYYGNQSNSQEASVSPVSITVTGGREDSASSGSGPGFGVVSVLVAVLLLVCQKREWVRQ</sequence>
<feature type="transmembrane region" description="Helical" evidence="2">
    <location>
        <begin position="996"/>
        <end position="1013"/>
    </location>
</feature>
<feature type="domain" description="PKD" evidence="3">
    <location>
        <begin position="788"/>
        <end position="865"/>
    </location>
</feature>
<dbReference type="Proteomes" id="UP001268864">
    <property type="component" value="Unassembled WGS sequence"/>
</dbReference>
<feature type="region of interest" description="Disordered" evidence="1">
    <location>
        <begin position="36"/>
        <end position="96"/>
    </location>
</feature>
<feature type="domain" description="PKD" evidence="3">
    <location>
        <begin position="242"/>
        <end position="338"/>
    </location>
</feature>
<dbReference type="InterPro" id="IPR022409">
    <property type="entry name" value="PKD/Chitinase_dom"/>
</dbReference>
<dbReference type="RefSeq" id="WP_310900081.1">
    <property type="nucleotide sequence ID" value="NZ_JAMQOS010000002.1"/>
</dbReference>
<dbReference type="SUPFAM" id="SSF49299">
    <property type="entry name" value="PKD domain"/>
    <property type="match status" value="9"/>
</dbReference>
<evidence type="ECO:0000256" key="2">
    <source>
        <dbReference type="SAM" id="Phobius"/>
    </source>
</evidence>
<dbReference type="Gene3D" id="2.60.40.10">
    <property type="entry name" value="Immunoglobulins"/>
    <property type="match status" value="9"/>
</dbReference>
<dbReference type="EMBL" id="JAMQOS010000002">
    <property type="protein sequence ID" value="MDS0282251.1"/>
    <property type="molecule type" value="Genomic_DNA"/>
</dbReference>
<dbReference type="Pfam" id="PF18911">
    <property type="entry name" value="PKD_4"/>
    <property type="match status" value="9"/>
</dbReference>
<feature type="compositionally biased region" description="Polar residues" evidence="1">
    <location>
        <begin position="326"/>
        <end position="368"/>
    </location>
</feature>
<feature type="compositionally biased region" description="Acidic residues" evidence="1">
    <location>
        <begin position="186"/>
        <end position="201"/>
    </location>
</feature>
<feature type="domain" description="PKD" evidence="3">
    <location>
        <begin position="703"/>
        <end position="784"/>
    </location>
</feature>
<dbReference type="PANTHER" id="PTHR46182:SF2">
    <property type="entry name" value="FI19480P1"/>
    <property type="match status" value="1"/>
</dbReference>
<feature type="region of interest" description="Disordered" evidence="1">
    <location>
        <begin position="622"/>
        <end position="645"/>
    </location>
</feature>
<proteinExistence type="predicted"/>
<feature type="compositionally biased region" description="Low complexity" evidence="1">
    <location>
        <begin position="162"/>
        <end position="181"/>
    </location>
</feature>
<evidence type="ECO:0000259" key="3">
    <source>
        <dbReference type="PROSITE" id="PS50093"/>
    </source>
</evidence>
<keyword evidence="2" id="KW-1133">Transmembrane helix</keyword>